<dbReference type="PANTHER" id="PTHR12526">
    <property type="entry name" value="GLYCOSYLTRANSFERASE"/>
    <property type="match status" value="1"/>
</dbReference>
<dbReference type="SUPFAM" id="SSF53756">
    <property type="entry name" value="UDP-Glycosyltransferase/glycogen phosphorylase"/>
    <property type="match status" value="1"/>
</dbReference>
<dbReference type="Pfam" id="PF00534">
    <property type="entry name" value="Glycos_transf_1"/>
    <property type="match status" value="1"/>
</dbReference>
<evidence type="ECO:0000313" key="3">
    <source>
        <dbReference type="EMBL" id="EKN12985.1"/>
    </source>
</evidence>
<dbReference type="Proteomes" id="UP000001218">
    <property type="component" value="Unassembled WGS sequence"/>
</dbReference>
<dbReference type="HOGENOM" id="CLU_009583_0_1_10"/>
<reference evidence="3 4" key="1">
    <citation type="submission" date="2012-02" db="EMBL/GenBank/DDBJ databases">
        <title>The Genome Sequence of Parabacteroides johnsonii CL02T12C29.</title>
        <authorList>
            <consortium name="The Broad Institute Genome Sequencing Platform"/>
            <person name="Earl A."/>
            <person name="Ward D."/>
            <person name="Feldgarden M."/>
            <person name="Gevers D."/>
            <person name="Zitomersky N.L."/>
            <person name="Coyne M.J."/>
            <person name="Comstock L.E."/>
            <person name="Young S.K."/>
            <person name="Zeng Q."/>
            <person name="Gargeya S."/>
            <person name="Fitzgerald M."/>
            <person name="Haas B."/>
            <person name="Abouelleil A."/>
            <person name="Alvarado L."/>
            <person name="Arachchi H.M."/>
            <person name="Berlin A."/>
            <person name="Chapman S.B."/>
            <person name="Gearin G."/>
            <person name="Goldberg J."/>
            <person name="Griggs A."/>
            <person name="Gujja S."/>
            <person name="Hansen M."/>
            <person name="Heiman D."/>
            <person name="Howarth C."/>
            <person name="Larimer J."/>
            <person name="Lui A."/>
            <person name="MacDonald P.J.P."/>
            <person name="McCowen C."/>
            <person name="Montmayeur A."/>
            <person name="Murphy C."/>
            <person name="Neiman D."/>
            <person name="Pearson M."/>
            <person name="Priest M."/>
            <person name="Roberts A."/>
            <person name="Saif S."/>
            <person name="Shea T."/>
            <person name="Sisk P."/>
            <person name="Stolte C."/>
            <person name="Sykes S."/>
            <person name="Wortman J."/>
            <person name="Nusbaum C."/>
            <person name="Birren B."/>
        </authorList>
    </citation>
    <scope>NUCLEOTIDE SEQUENCE [LARGE SCALE GENOMIC DNA]</scope>
    <source>
        <strain evidence="3 4">CL02T12C29</strain>
    </source>
</reference>
<dbReference type="eggNOG" id="COG0438">
    <property type="taxonomic scope" value="Bacteria"/>
</dbReference>
<dbReference type="CDD" id="cd03811">
    <property type="entry name" value="GT4_GT28_WabH-like"/>
    <property type="match status" value="1"/>
</dbReference>
<dbReference type="Pfam" id="PF13439">
    <property type="entry name" value="Glyco_transf_4"/>
    <property type="match status" value="1"/>
</dbReference>
<dbReference type="EMBL" id="AGZP01000010">
    <property type="protein sequence ID" value="EKN12985.1"/>
    <property type="molecule type" value="Genomic_DNA"/>
</dbReference>
<accession>K5ZNW8</accession>
<comment type="caution">
    <text evidence="3">The sequence shown here is derived from an EMBL/GenBank/DDBJ whole genome shotgun (WGS) entry which is preliminary data.</text>
</comment>
<organism evidence="3 4">
    <name type="scientific">Parabacteroides johnsonii CL02T12C29</name>
    <dbReference type="NCBI Taxonomy" id="999419"/>
    <lineage>
        <taxon>Bacteria</taxon>
        <taxon>Pseudomonadati</taxon>
        <taxon>Bacteroidota</taxon>
        <taxon>Bacteroidia</taxon>
        <taxon>Bacteroidales</taxon>
        <taxon>Tannerellaceae</taxon>
        <taxon>Parabacteroides</taxon>
    </lineage>
</organism>
<dbReference type="Gene3D" id="3.40.50.2000">
    <property type="entry name" value="Glycogen Phosphorylase B"/>
    <property type="match status" value="2"/>
</dbReference>
<dbReference type="InterPro" id="IPR001296">
    <property type="entry name" value="Glyco_trans_1"/>
</dbReference>
<dbReference type="RefSeq" id="WP_008155359.1">
    <property type="nucleotide sequence ID" value="NZ_JH976465.1"/>
</dbReference>
<name>K5ZNW8_9BACT</name>
<dbReference type="InterPro" id="IPR028098">
    <property type="entry name" value="Glyco_trans_4-like_N"/>
</dbReference>
<sequence length="365" mass="41694">MNILQVIYSLSQGGAERFVVNLSNELTEKGHKVTLCTFRDDETDPAMSFNLQFLNEKVHYVNLKISSGLSIKKINRIENLVKNTRPDIIHCHLNVIPYFYRLAVTNRKIKIFHTLHSLAEKTYGNKLQFYINKFFYTNLLIRPVTISRECQLSFEKLYKLPEVPNINNGCPEILPSPLFSKTKKEVAKYKTNTTEPVFVHVARFHPLKNQELLVDAFNKLAAVQNRFTLLIIGNGFDTPKGLELQRKACRNIHFLGLKPNVGDYLLCSDAFCLTSHYEGLPISLLEALSCGCVPICTAVGGITDVITNNRNGYLSSPSSETAYLEKLLFFMEYPKNITKSSLKEYFQQNYSMSICTNKYISLFEQ</sequence>
<dbReference type="GO" id="GO:0016757">
    <property type="term" value="F:glycosyltransferase activity"/>
    <property type="evidence" value="ECO:0007669"/>
    <property type="project" value="InterPro"/>
</dbReference>
<protein>
    <recommendedName>
        <fullName evidence="5">Glycosyltransferase subfamily 4-like N-terminal domain-containing protein</fullName>
    </recommendedName>
</protein>
<proteinExistence type="predicted"/>
<evidence type="ECO:0008006" key="5">
    <source>
        <dbReference type="Google" id="ProtNLM"/>
    </source>
</evidence>
<dbReference type="PANTHER" id="PTHR12526:SF630">
    <property type="entry name" value="GLYCOSYLTRANSFERASE"/>
    <property type="match status" value="1"/>
</dbReference>
<dbReference type="AlphaFoldDB" id="K5ZNW8"/>
<evidence type="ECO:0000259" key="1">
    <source>
        <dbReference type="Pfam" id="PF00534"/>
    </source>
</evidence>
<evidence type="ECO:0000313" key="4">
    <source>
        <dbReference type="Proteomes" id="UP000001218"/>
    </source>
</evidence>
<feature type="domain" description="Glycosyltransferase subfamily 4-like N-terminal" evidence="2">
    <location>
        <begin position="13"/>
        <end position="161"/>
    </location>
</feature>
<evidence type="ECO:0000259" key="2">
    <source>
        <dbReference type="Pfam" id="PF13439"/>
    </source>
</evidence>
<dbReference type="PATRIC" id="fig|999419.3.peg.1103"/>
<dbReference type="OrthoDB" id="9806653at2"/>
<gene>
    <name evidence="3" type="ORF">HMPREF1077_01078</name>
</gene>
<feature type="domain" description="Glycosyl transferase family 1" evidence="1">
    <location>
        <begin position="183"/>
        <end position="337"/>
    </location>
</feature>